<comment type="caution">
    <text evidence="2">The sequence shown here is derived from an EMBL/GenBank/DDBJ whole genome shotgun (WGS) entry which is preliminary data.</text>
</comment>
<dbReference type="InterPro" id="IPR000073">
    <property type="entry name" value="AB_hydrolase_1"/>
</dbReference>
<evidence type="ECO:0000259" key="1">
    <source>
        <dbReference type="Pfam" id="PF00561"/>
    </source>
</evidence>
<protein>
    <submittedName>
        <fullName evidence="2">Alpha/beta hydrolase</fullName>
    </submittedName>
</protein>
<dbReference type="Pfam" id="PF00561">
    <property type="entry name" value="Abhydrolase_1"/>
    <property type="match status" value="1"/>
</dbReference>
<dbReference type="PANTHER" id="PTHR43433">
    <property type="entry name" value="HYDROLASE, ALPHA/BETA FOLD FAMILY PROTEIN"/>
    <property type="match status" value="1"/>
</dbReference>
<dbReference type="SUPFAM" id="SSF53474">
    <property type="entry name" value="alpha/beta-Hydrolases"/>
    <property type="match status" value="1"/>
</dbReference>
<dbReference type="GO" id="GO:0004806">
    <property type="term" value="F:triacylglycerol lipase activity"/>
    <property type="evidence" value="ECO:0007669"/>
    <property type="project" value="TreeGrafter"/>
</dbReference>
<dbReference type="GO" id="GO:0046503">
    <property type="term" value="P:glycerolipid catabolic process"/>
    <property type="evidence" value="ECO:0007669"/>
    <property type="project" value="TreeGrafter"/>
</dbReference>
<dbReference type="InterPro" id="IPR050471">
    <property type="entry name" value="AB_hydrolase"/>
</dbReference>
<accession>A0A941EJZ1</accession>
<keyword evidence="2" id="KW-0378">Hydrolase</keyword>
<dbReference type="PANTHER" id="PTHR43433:SF5">
    <property type="entry name" value="AB HYDROLASE-1 DOMAIN-CONTAINING PROTEIN"/>
    <property type="match status" value="1"/>
</dbReference>
<evidence type="ECO:0000313" key="3">
    <source>
        <dbReference type="Proteomes" id="UP000675781"/>
    </source>
</evidence>
<name>A0A941EJZ1_9ACTN</name>
<dbReference type="Proteomes" id="UP000675781">
    <property type="component" value="Unassembled WGS sequence"/>
</dbReference>
<proteinExistence type="predicted"/>
<dbReference type="AlphaFoldDB" id="A0A941EJZ1"/>
<dbReference type="Gene3D" id="3.40.50.1820">
    <property type="entry name" value="alpha/beta hydrolase"/>
    <property type="match status" value="1"/>
</dbReference>
<feature type="domain" description="AB hydrolase-1" evidence="1">
    <location>
        <begin position="24"/>
        <end position="266"/>
    </location>
</feature>
<gene>
    <name evidence="2" type="ORF">KDL01_00690</name>
</gene>
<reference evidence="2" key="1">
    <citation type="submission" date="2021-04" db="EMBL/GenBank/DDBJ databases">
        <title>Genome based classification of Actinospica acidithermotolerans sp. nov., an actinobacterium isolated from an Indonesian hot spring.</title>
        <authorList>
            <person name="Kusuma A.B."/>
            <person name="Putra K.E."/>
            <person name="Nafisah S."/>
            <person name="Loh J."/>
            <person name="Nouioui I."/>
            <person name="Goodfellow M."/>
        </authorList>
    </citation>
    <scope>NUCLEOTIDE SEQUENCE</scope>
    <source>
        <strain evidence="2">CSCA 57</strain>
    </source>
</reference>
<dbReference type="EMBL" id="JAGSOG010000002">
    <property type="protein sequence ID" value="MBR7831753.1"/>
    <property type="molecule type" value="Genomic_DNA"/>
</dbReference>
<keyword evidence="3" id="KW-1185">Reference proteome</keyword>
<dbReference type="RefSeq" id="WP_212526286.1">
    <property type="nucleotide sequence ID" value="NZ_JAGSOG010000002.1"/>
</dbReference>
<dbReference type="InterPro" id="IPR029058">
    <property type="entry name" value="AB_hydrolase_fold"/>
</dbReference>
<organism evidence="2 3">
    <name type="scientific">Actinospica durhamensis</name>
    <dbReference type="NCBI Taxonomy" id="1508375"/>
    <lineage>
        <taxon>Bacteria</taxon>
        <taxon>Bacillati</taxon>
        <taxon>Actinomycetota</taxon>
        <taxon>Actinomycetes</taxon>
        <taxon>Catenulisporales</taxon>
        <taxon>Actinospicaceae</taxon>
        <taxon>Actinospica</taxon>
    </lineage>
</organism>
<evidence type="ECO:0000313" key="2">
    <source>
        <dbReference type="EMBL" id="MBR7831753.1"/>
    </source>
</evidence>
<sequence length="284" mass="31397">MNSGIARNGDVEIAYEDFGTPGGKPLLLISGLDEQMVSSWPDGFCRALADAGLHVVRYDNRDSGLSTHFTGRKQAYAEADMVEDMMAVLDALGWDTANLVGLSMGGGLAQYAAMWHPERIRTLAAISSIPQDGDLARLMLRYMRLFPGPFKLAFRRYGQSPEEQQRMLRDVLHLTEAKSLPLEQDWVREAAAESFRRHRPDRHARTRQIAAGRGVRRPPGGISRITAPVLVLSGDEDPLVKPTAGPKLAEIVANGRFVSIPRMGHKFAAPLWPRLVAEIVRHVV</sequence>